<protein>
    <submittedName>
        <fullName evidence="1">Uncharacterized protein</fullName>
    </submittedName>
</protein>
<comment type="caution">
    <text evidence="1">The sequence shown here is derived from an EMBL/GenBank/DDBJ whole genome shotgun (WGS) entry which is preliminary data.</text>
</comment>
<accession>A0A9D4IHQ0</accession>
<sequence>MSESGWGKCYYRQYGKLQTTKIATNDAGSYPRRSIIPHNINIPFCRSANWNTENVTEHTIKEHISYHLKYAQTEEESLVERLYLDLEKLFGWKKVVRRLGEGCGEVGRS</sequence>
<reference evidence="1" key="2">
    <citation type="submission" date="2020-11" db="EMBL/GenBank/DDBJ databases">
        <authorList>
            <person name="McCartney M.A."/>
            <person name="Auch B."/>
            <person name="Kono T."/>
            <person name="Mallez S."/>
            <person name="Becker A."/>
            <person name="Gohl D.M."/>
            <person name="Silverstein K.A.T."/>
            <person name="Koren S."/>
            <person name="Bechman K.B."/>
            <person name="Herman A."/>
            <person name="Abrahante J.E."/>
            <person name="Garbe J."/>
        </authorList>
    </citation>
    <scope>NUCLEOTIDE SEQUENCE</scope>
    <source>
        <strain evidence="1">Duluth1</strain>
        <tissue evidence="1">Whole animal</tissue>
    </source>
</reference>
<proteinExistence type="predicted"/>
<organism evidence="1 2">
    <name type="scientific">Dreissena polymorpha</name>
    <name type="common">Zebra mussel</name>
    <name type="synonym">Mytilus polymorpha</name>
    <dbReference type="NCBI Taxonomy" id="45954"/>
    <lineage>
        <taxon>Eukaryota</taxon>
        <taxon>Metazoa</taxon>
        <taxon>Spiralia</taxon>
        <taxon>Lophotrochozoa</taxon>
        <taxon>Mollusca</taxon>
        <taxon>Bivalvia</taxon>
        <taxon>Autobranchia</taxon>
        <taxon>Heteroconchia</taxon>
        <taxon>Euheterodonta</taxon>
        <taxon>Imparidentia</taxon>
        <taxon>Neoheterodontei</taxon>
        <taxon>Myida</taxon>
        <taxon>Dreissenoidea</taxon>
        <taxon>Dreissenidae</taxon>
        <taxon>Dreissena</taxon>
    </lineage>
</organism>
<reference evidence="1" key="1">
    <citation type="journal article" date="2019" name="bioRxiv">
        <title>The Genome of the Zebra Mussel, Dreissena polymorpha: A Resource for Invasive Species Research.</title>
        <authorList>
            <person name="McCartney M.A."/>
            <person name="Auch B."/>
            <person name="Kono T."/>
            <person name="Mallez S."/>
            <person name="Zhang Y."/>
            <person name="Obille A."/>
            <person name="Becker A."/>
            <person name="Abrahante J.E."/>
            <person name="Garbe J."/>
            <person name="Badalamenti J.P."/>
            <person name="Herman A."/>
            <person name="Mangelson H."/>
            <person name="Liachko I."/>
            <person name="Sullivan S."/>
            <person name="Sone E.D."/>
            <person name="Koren S."/>
            <person name="Silverstein K.A.T."/>
            <person name="Beckman K.B."/>
            <person name="Gohl D.M."/>
        </authorList>
    </citation>
    <scope>NUCLEOTIDE SEQUENCE</scope>
    <source>
        <strain evidence="1">Duluth1</strain>
        <tissue evidence="1">Whole animal</tissue>
    </source>
</reference>
<gene>
    <name evidence="1" type="ORF">DPMN_173556</name>
</gene>
<keyword evidence="2" id="KW-1185">Reference proteome</keyword>
<dbReference type="EMBL" id="JAIWYP010000009">
    <property type="protein sequence ID" value="KAH3772218.1"/>
    <property type="molecule type" value="Genomic_DNA"/>
</dbReference>
<evidence type="ECO:0000313" key="2">
    <source>
        <dbReference type="Proteomes" id="UP000828390"/>
    </source>
</evidence>
<evidence type="ECO:0000313" key="1">
    <source>
        <dbReference type="EMBL" id="KAH3772218.1"/>
    </source>
</evidence>
<dbReference type="AlphaFoldDB" id="A0A9D4IHQ0"/>
<dbReference type="Proteomes" id="UP000828390">
    <property type="component" value="Unassembled WGS sequence"/>
</dbReference>
<name>A0A9D4IHQ0_DREPO</name>